<dbReference type="OrthoDB" id="4259969at2"/>
<evidence type="ECO:0000313" key="3">
    <source>
        <dbReference type="Proteomes" id="UP000189677"/>
    </source>
</evidence>
<name>A0A1U9QRN8_STRNV</name>
<feature type="transmembrane region" description="Helical" evidence="1">
    <location>
        <begin position="88"/>
        <end position="109"/>
    </location>
</feature>
<dbReference type="KEGG" id="snw:BBN63_11265"/>
<dbReference type="AlphaFoldDB" id="A0A1U9QRN8"/>
<keyword evidence="1" id="KW-0472">Membrane</keyword>
<evidence type="ECO:0000313" key="2">
    <source>
        <dbReference type="EMBL" id="AQU66739.1"/>
    </source>
</evidence>
<dbReference type="RefSeq" id="WP_078075277.1">
    <property type="nucleotide sequence ID" value="NZ_CP018047.1"/>
</dbReference>
<gene>
    <name evidence="2" type="ORF">BBN63_11265</name>
</gene>
<keyword evidence="1" id="KW-0812">Transmembrane</keyword>
<dbReference type="Proteomes" id="UP000189677">
    <property type="component" value="Chromosome"/>
</dbReference>
<dbReference type="EMBL" id="CP018047">
    <property type="protein sequence ID" value="AQU66739.1"/>
    <property type="molecule type" value="Genomic_DNA"/>
</dbReference>
<feature type="transmembrane region" description="Helical" evidence="1">
    <location>
        <begin position="56"/>
        <end position="82"/>
    </location>
</feature>
<proteinExistence type="predicted"/>
<reference evidence="2 3" key="1">
    <citation type="submission" date="2016-11" db="EMBL/GenBank/DDBJ databases">
        <title>Complete genome sequence of Streptomyces niveus SCSIO 3406.</title>
        <authorList>
            <person name="Zhu Q."/>
            <person name="Cheng W."/>
            <person name="Song Y."/>
            <person name="Li Q."/>
            <person name="Ju J."/>
        </authorList>
    </citation>
    <scope>NUCLEOTIDE SEQUENCE [LARGE SCALE GENOMIC DNA]</scope>
    <source>
        <strain evidence="2 3">SCSIO 3406</strain>
    </source>
</reference>
<keyword evidence="1" id="KW-1133">Transmembrane helix</keyword>
<protein>
    <submittedName>
        <fullName evidence="2">Uncharacterized protein</fullName>
    </submittedName>
</protein>
<organism evidence="2 3">
    <name type="scientific">Streptomyces niveus</name>
    <name type="common">Streptomyces spheroides</name>
    <dbReference type="NCBI Taxonomy" id="193462"/>
    <lineage>
        <taxon>Bacteria</taxon>
        <taxon>Bacillati</taxon>
        <taxon>Actinomycetota</taxon>
        <taxon>Actinomycetes</taxon>
        <taxon>Kitasatosporales</taxon>
        <taxon>Streptomycetaceae</taxon>
        <taxon>Streptomyces</taxon>
    </lineage>
</organism>
<evidence type="ECO:0000256" key="1">
    <source>
        <dbReference type="SAM" id="Phobius"/>
    </source>
</evidence>
<accession>A0A1U9QRN8</accession>
<feature type="transmembrane region" description="Helical" evidence="1">
    <location>
        <begin position="18"/>
        <end position="44"/>
    </location>
</feature>
<keyword evidence="3" id="KW-1185">Reference proteome</keyword>
<sequence>MTTRSGAGRTGATRQTNGWAGCLAVVAGFVTGVVAWGVGAAPGLRGAFEGERDLSLLYLDGPVIIFGAPALALGVWALVGGVLRARDWMAAVAVLLVLAAVAWGCGEWLEMRTDRFTSGDSL</sequence>